<name>A0AAN6PAF3_9PEZI</name>
<dbReference type="InterPro" id="IPR011009">
    <property type="entry name" value="Kinase-like_dom_sf"/>
</dbReference>
<reference evidence="3" key="1">
    <citation type="journal article" date="2023" name="Mol. Phylogenet. Evol.">
        <title>Genome-scale phylogeny and comparative genomics of the fungal order Sordariales.</title>
        <authorList>
            <person name="Hensen N."/>
            <person name="Bonometti L."/>
            <person name="Westerberg I."/>
            <person name="Brannstrom I.O."/>
            <person name="Guillou S."/>
            <person name="Cros-Aarteil S."/>
            <person name="Calhoun S."/>
            <person name="Haridas S."/>
            <person name="Kuo A."/>
            <person name="Mondo S."/>
            <person name="Pangilinan J."/>
            <person name="Riley R."/>
            <person name="LaButti K."/>
            <person name="Andreopoulos B."/>
            <person name="Lipzen A."/>
            <person name="Chen C."/>
            <person name="Yan M."/>
            <person name="Daum C."/>
            <person name="Ng V."/>
            <person name="Clum A."/>
            <person name="Steindorff A."/>
            <person name="Ohm R.A."/>
            <person name="Martin F."/>
            <person name="Silar P."/>
            <person name="Natvig D.O."/>
            <person name="Lalanne C."/>
            <person name="Gautier V."/>
            <person name="Ament-Velasquez S.L."/>
            <person name="Kruys A."/>
            <person name="Hutchinson M.I."/>
            <person name="Powell A.J."/>
            <person name="Barry K."/>
            <person name="Miller A.N."/>
            <person name="Grigoriev I.V."/>
            <person name="Debuchy R."/>
            <person name="Gladieux P."/>
            <person name="Hiltunen Thoren M."/>
            <person name="Johannesson H."/>
        </authorList>
    </citation>
    <scope>NUCLEOTIDE SEQUENCE [LARGE SCALE GENOMIC DNA]</scope>
    <source>
        <strain evidence="3">CBS 284.82</strain>
    </source>
</reference>
<dbReference type="EMBL" id="MU854546">
    <property type="protein sequence ID" value="KAK4033203.1"/>
    <property type="molecule type" value="Genomic_DNA"/>
</dbReference>
<dbReference type="SUPFAM" id="SSF56112">
    <property type="entry name" value="Protein kinase-like (PK-like)"/>
    <property type="match status" value="1"/>
</dbReference>
<dbReference type="PROSITE" id="PS50011">
    <property type="entry name" value="PROTEIN_KINASE_DOM"/>
    <property type="match status" value="1"/>
</dbReference>
<dbReference type="AlphaFoldDB" id="A0AAN6PAF3"/>
<dbReference type="InterPro" id="IPR000719">
    <property type="entry name" value="Prot_kinase_dom"/>
</dbReference>
<dbReference type="Gene3D" id="1.10.510.10">
    <property type="entry name" value="Transferase(Phosphotransferase) domain 1"/>
    <property type="match status" value="1"/>
</dbReference>
<comment type="caution">
    <text evidence="2">The sequence shown here is derived from an EMBL/GenBank/DDBJ whole genome shotgun (WGS) entry which is preliminary data.</text>
</comment>
<evidence type="ECO:0000313" key="2">
    <source>
        <dbReference type="EMBL" id="KAK4033203.1"/>
    </source>
</evidence>
<keyword evidence="2" id="KW-0808">Transferase</keyword>
<dbReference type="GO" id="GO:0004672">
    <property type="term" value="F:protein kinase activity"/>
    <property type="evidence" value="ECO:0007669"/>
    <property type="project" value="InterPro"/>
</dbReference>
<dbReference type="GO" id="GO:0005524">
    <property type="term" value="F:ATP binding"/>
    <property type="evidence" value="ECO:0007669"/>
    <property type="project" value="InterPro"/>
</dbReference>
<sequence>MGPCPVPCDINIDDIDGIGKGSFAQTGLIRSSDYVVKIASNNAHRHHDREKEVYQRLGQHPRILQYFGDVLIHSSERTQRGLLLRHLKNGTLAETLSIRDPSPPTDAVRYIHSRNVIHGDLGCHNFLVKDDGSLALADFGGSRIDNSDCLEFPPARTGQLLWEDLDDDEIEACFINEQYPSFANVPDPLERIIIRCWTGKYVNADHVASDLGALGAFSIS</sequence>
<evidence type="ECO:0000259" key="1">
    <source>
        <dbReference type="PROSITE" id="PS50011"/>
    </source>
</evidence>
<proteinExistence type="predicted"/>
<dbReference type="GO" id="GO:0007165">
    <property type="term" value="P:signal transduction"/>
    <property type="evidence" value="ECO:0007669"/>
    <property type="project" value="TreeGrafter"/>
</dbReference>
<dbReference type="Pfam" id="PF00069">
    <property type="entry name" value="Pkinase"/>
    <property type="match status" value="1"/>
</dbReference>
<evidence type="ECO:0000313" key="3">
    <source>
        <dbReference type="Proteomes" id="UP001303115"/>
    </source>
</evidence>
<gene>
    <name evidence="2" type="ORF">C8A01DRAFT_50182</name>
</gene>
<dbReference type="PANTHER" id="PTHR48011">
    <property type="entry name" value="CCR4-NOT TRANSCRIPTIONAL COMPLEX SUBUNIT CAF120-RELATED"/>
    <property type="match status" value="1"/>
</dbReference>
<keyword evidence="2" id="KW-0418">Kinase</keyword>
<dbReference type="Proteomes" id="UP001303115">
    <property type="component" value="Unassembled WGS sequence"/>
</dbReference>
<organism evidence="2 3">
    <name type="scientific">Parachaetomium inaequale</name>
    <dbReference type="NCBI Taxonomy" id="2588326"/>
    <lineage>
        <taxon>Eukaryota</taxon>
        <taxon>Fungi</taxon>
        <taxon>Dikarya</taxon>
        <taxon>Ascomycota</taxon>
        <taxon>Pezizomycotina</taxon>
        <taxon>Sordariomycetes</taxon>
        <taxon>Sordariomycetidae</taxon>
        <taxon>Sordariales</taxon>
        <taxon>Chaetomiaceae</taxon>
        <taxon>Parachaetomium</taxon>
    </lineage>
</organism>
<keyword evidence="3" id="KW-1185">Reference proteome</keyword>
<accession>A0AAN6PAF3</accession>
<dbReference type="PANTHER" id="PTHR48011:SF4">
    <property type="entry name" value="MITOGEN-ACTIVATED PROTEIN KINASE KINASE KINASE 19"/>
    <property type="match status" value="1"/>
</dbReference>
<dbReference type="InterPro" id="IPR052751">
    <property type="entry name" value="Plant_MAPKKK"/>
</dbReference>
<feature type="domain" description="Protein kinase" evidence="1">
    <location>
        <begin position="12"/>
        <end position="220"/>
    </location>
</feature>
<protein>
    <submittedName>
        <fullName evidence="2">Kinase-like domain-containing protein</fullName>
    </submittedName>
</protein>